<dbReference type="EMBL" id="GL380236">
    <property type="protein sequence ID" value="EGT51037.1"/>
    <property type="molecule type" value="Genomic_DNA"/>
</dbReference>
<dbReference type="Proteomes" id="UP000008068">
    <property type="component" value="Unassembled WGS sequence"/>
</dbReference>
<feature type="transmembrane region" description="Helical" evidence="9">
    <location>
        <begin position="122"/>
        <end position="148"/>
    </location>
</feature>
<evidence type="ECO:0000313" key="12">
    <source>
        <dbReference type="Proteomes" id="UP000008068"/>
    </source>
</evidence>
<dbReference type="HOGENOM" id="CLU_845260_0_0_1"/>
<dbReference type="InterPro" id="IPR000539">
    <property type="entry name" value="Frizzled/Smoothened_7TM"/>
</dbReference>
<comment type="similarity">
    <text evidence="2">Belongs to the G-protein coupled receptor Fz/Smo family.</text>
</comment>
<comment type="subcellular location">
    <subcellularLocation>
        <location evidence="1">Membrane</location>
        <topology evidence="1">Multi-pass membrane protein</topology>
    </subcellularLocation>
</comment>
<sequence>MQLNQNLKTNAKRVRIESRGWSGGQLVSLILTTCNKTKKWKRQSVKGSESRKDKAAALQYVHFRYLSGGRKWVPEGIEACNSYVHFVAWGLSSLATIIVLIFNKVDASELTAICSVGNLNSIALLWFVIVPRTICIVIGTCFIVGGFASMCRERISFRTRVSCKYLKLVKEEKTINLFQGTDTSKLEKLMVKMGFFCALFILPNVVELVCQCYKFMILTQWTRMTIDCKQQSGACHRPTPPQAEIYMAAVISSLTTGFSCLMWVLSAKTVHSWKNFIFCGMCSSAPVKSPIEPSTRPLLEPPTAPPPQPPVYMQMATNPQNAWRPSKVV</sequence>
<dbReference type="Gene3D" id="1.20.1070.10">
    <property type="entry name" value="Rhodopsin 7-helix transmembrane proteins"/>
    <property type="match status" value="1"/>
</dbReference>
<keyword evidence="7" id="KW-0675">Receptor</keyword>
<gene>
    <name evidence="11" type="ORF">CAEBREN_29494</name>
</gene>
<evidence type="ECO:0000256" key="3">
    <source>
        <dbReference type="ARBA" id="ARBA00022473"/>
    </source>
</evidence>
<dbReference type="InParanoid" id="G0PC90"/>
<accession>G0PC90</accession>
<protein>
    <recommendedName>
        <fullName evidence="10">G-protein coupled receptors family 2 profile 2 domain-containing protein</fullName>
    </recommendedName>
</protein>
<feature type="transmembrane region" description="Helical" evidence="9">
    <location>
        <begin position="83"/>
        <end position="102"/>
    </location>
</feature>
<dbReference type="GO" id="GO:0016020">
    <property type="term" value="C:membrane"/>
    <property type="evidence" value="ECO:0007669"/>
    <property type="project" value="UniProtKB-SubCell"/>
</dbReference>
<dbReference type="InterPro" id="IPR015526">
    <property type="entry name" value="Frizzled/SFRP"/>
</dbReference>
<dbReference type="GO" id="GO:0005615">
    <property type="term" value="C:extracellular space"/>
    <property type="evidence" value="ECO:0007669"/>
    <property type="project" value="TreeGrafter"/>
</dbReference>
<dbReference type="Pfam" id="PF01534">
    <property type="entry name" value="Frizzled"/>
    <property type="match status" value="1"/>
</dbReference>
<organism evidence="12">
    <name type="scientific">Caenorhabditis brenneri</name>
    <name type="common">Nematode worm</name>
    <dbReference type="NCBI Taxonomy" id="135651"/>
    <lineage>
        <taxon>Eukaryota</taxon>
        <taxon>Metazoa</taxon>
        <taxon>Ecdysozoa</taxon>
        <taxon>Nematoda</taxon>
        <taxon>Chromadorea</taxon>
        <taxon>Rhabditida</taxon>
        <taxon>Rhabditina</taxon>
        <taxon>Rhabditomorpha</taxon>
        <taxon>Rhabditoidea</taxon>
        <taxon>Rhabditidae</taxon>
        <taxon>Peloderinae</taxon>
        <taxon>Caenorhabditis</taxon>
    </lineage>
</organism>
<keyword evidence="4 9" id="KW-0812">Transmembrane</keyword>
<feature type="domain" description="G-protein coupled receptors family 2 profile 2" evidence="10">
    <location>
        <begin position="65"/>
        <end position="267"/>
    </location>
</feature>
<dbReference type="GO" id="GO:0004888">
    <property type="term" value="F:transmembrane signaling receptor activity"/>
    <property type="evidence" value="ECO:0007669"/>
    <property type="project" value="InterPro"/>
</dbReference>
<evidence type="ECO:0000256" key="7">
    <source>
        <dbReference type="ARBA" id="ARBA00023170"/>
    </source>
</evidence>
<dbReference type="GO" id="GO:0060070">
    <property type="term" value="P:canonical Wnt signaling pathway"/>
    <property type="evidence" value="ECO:0007669"/>
    <property type="project" value="TreeGrafter"/>
</dbReference>
<evidence type="ECO:0000256" key="1">
    <source>
        <dbReference type="ARBA" id="ARBA00004141"/>
    </source>
</evidence>
<evidence type="ECO:0000256" key="9">
    <source>
        <dbReference type="SAM" id="Phobius"/>
    </source>
</evidence>
<feature type="compositionally biased region" description="Pro residues" evidence="8">
    <location>
        <begin position="299"/>
        <end position="310"/>
    </location>
</feature>
<feature type="transmembrane region" description="Helical" evidence="9">
    <location>
        <begin position="193"/>
        <end position="216"/>
    </location>
</feature>
<dbReference type="GO" id="GO:0017147">
    <property type="term" value="F:Wnt-protein binding"/>
    <property type="evidence" value="ECO:0007669"/>
    <property type="project" value="TreeGrafter"/>
</dbReference>
<keyword evidence="3" id="KW-0217">Developmental protein</keyword>
<dbReference type="GO" id="GO:0035567">
    <property type="term" value="P:non-canonical Wnt signaling pathway"/>
    <property type="evidence" value="ECO:0007669"/>
    <property type="project" value="TreeGrafter"/>
</dbReference>
<evidence type="ECO:0000259" key="10">
    <source>
        <dbReference type="PROSITE" id="PS50261"/>
    </source>
</evidence>
<dbReference type="PANTHER" id="PTHR11309:SF99">
    <property type="entry name" value="FRIZZLED-4"/>
    <property type="match status" value="1"/>
</dbReference>
<name>G0PC90_CAEBE</name>
<keyword evidence="6 9" id="KW-0472">Membrane</keyword>
<evidence type="ECO:0000256" key="4">
    <source>
        <dbReference type="ARBA" id="ARBA00022692"/>
    </source>
</evidence>
<evidence type="ECO:0000256" key="2">
    <source>
        <dbReference type="ARBA" id="ARBA00008077"/>
    </source>
</evidence>
<evidence type="ECO:0000256" key="6">
    <source>
        <dbReference type="ARBA" id="ARBA00023136"/>
    </source>
</evidence>
<evidence type="ECO:0000256" key="5">
    <source>
        <dbReference type="ARBA" id="ARBA00022989"/>
    </source>
</evidence>
<dbReference type="PROSITE" id="PS50261">
    <property type="entry name" value="G_PROTEIN_RECEP_F2_4"/>
    <property type="match status" value="1"/>
</dbReference>
<dbReference type="InterPro" id="IPR017981">
    <property type="entry name" value="GPCR_2-like_7TM"/>
</dbReference>
<dbReference type="OrthoDB" id="5959102at2759"/>
<feature type="region of interest" description="Disordered" evidence="8">
    <location>
        <begin position="293"/>
        <end position="329"/>
    </location>
</feature>
<dbReference type="AlphaFoldDB" id="G0PC90"/>
<evidence type="ECO:0000313" key="11">
    <source>
        <dbReference type="EMBL" id="EGT51037.1"/>
    </source>
</evidence>
<dbReference type="STRING" id="135651.G0PC90"/>
<evidence type="ECO:0000256" key="8">
    <source>
        <dbReference type="SAM" id="MobiDB-lite"/>
    </source>
</evidence>
<feature type="transmembrane region" description="Helical" evidence="9">
    <location>
        <begin position="245"/>
        <end position="265"/>
    </location>
</feature>
<keyword evidence="5 9" id="KW-1133">Transmembrane helix</keyword>
<proteinExistence type="inferred from homology"/>
<reference evidence="12" key="1">
    <citation type="submission" date="2011-07" db="EMBL/GenBank/DDBJ databases">
        <authorList>
            <consortium name="Caenorhabditis brenneri Sequencing and Analysis Consortium"/>
            <person name="Wilson R.K."/>
        </authorList>
    </citation>
    <scope>NUCLEOTIDE SEQUENCE [LARGE SCALE GENOMIC DNA]</scope>
    <source>
        <strain evidence="12">PB2801</strain>
    </source>
</reference>
<keyword evidence="12" id="KW-1185">Reference proteome</keyword>
<dbReference type="PRINTS" id="PR00489">
    <property type="entry name" value="FRIZZLED"/>
</dbReference>
<dbReference type="SMART" id="SM01330">
    <property type="entry name" value="Frizzled"/>
    <property type="match status" value="1"/>
</dbReference>
<dbReference type="eggNOG" id="KOG3577">
    <property type="taxonomic scope" value="Eukaryota"/>
</dbReference>
<dbReference type="PANTHER" id="PTHR11309">
    <property type="entry name" value="FRIZZLED"/>
    <property type="match status" value="1"/>
</dbReference>